<dbReference type="EMBL" id="RCWJ01000002">
    <property type="protein sequence ID" value="RLQ84151.1"/>
    <property type="molecule type" value="Genomic_DNA"/>
</dbReference>
<evidence type="ECO:0000313" key="3">
    <source>
        <dbReference type="EMBL" id="RLQ84151.1"/>
    </source>
</evidence>
<evidence type="ECO:0000256" key="1">
    <source>
        <dbReference type="SAM" id="MobiDB-lite"/>
    </source>
</evidence>
<evidence type="ECO:0000256" key="2">
    <source>
        <dbReference type="SAM" id="Phobius"/>
    </source>
</evidence>
<sequence length="119" mass="12991">MSESPDNSQPQHGPNYDPNPFNVNQYREEYGPGGVPSDYTFHAKAPLQNPIGIRILGVVLFVIACVPIYPATLSGFTMPGSIYAGLIFLGAATAGVWAFIIAGRRQRWLTAKGVPRKDW</sequence>
<dbReference type="AlphaFoldDB" id="A0A3L7J3X9"/>
<feature type="transmembrane region" description="Helical" evidence="2">
    <location>
        <begin position="51"/>
        <end position="70"/>
    </location>
</feature>
<proteinExistence type="predicted"/>
<dbReference type="RefSeq" id="WP_121659197.1">
    <property type="nucleotide sequence ID" value="NZ_BMEK01000002.1"/>
</dbReference>
<keyword evidence="2" id="KW-0812">Transmembrane</keyword>
<evidence type="ECO:0000313" key="4">
    <source>
        <dbReference type="Proteomes" id="UP000282460"/>
    </source>
</evidence>
<keyword evidence="2" id="KW-0472">Membrane</keyword>
<protein>
    <submittedName>
        <fullName evidence="3">Uncharacterized protein</fullName>
    </submittedName>
</protein>
<comment type="caution">
    <text evidence="3">The sequence shown here is derived from an EMBL/GenBank/DDBJ whole genome shotgun (WGS) entry which is preliminary data.</text>
</comment>
<organism evidence="3 4">
    <name type="scientific">Mycetocola zhadangensis</name>
    <dbReference type="NCBI Taxonomy" id="1164595"/>
    <lineage>
        <taxon>Bacteria</taxon>
        <taxon>Bacillati</taxon>
        <taxon>Actinomycetota</taxon>
        <taxon>Actinomycetes</taxon>
        <taxon>Micrococcales</taxon>
        <taxon>Microbacteriaceae</taxon>
        <taxon>Mycetocola</taxon>
    </lineage>
</organism>
<keyword evidence="4" id="KW-1185">Reference proteome</keyword>
<dbReference type="Proteomes" id="UP000282460">
    <property type="component" value="Unassembled WGS sequence"/>
</dbReference>
<reference evidence="3 4" key="1">
    <citation type="submission" date="2018-10" db="EMBL/GenBank/DDBJ databases">
        <authorList>
            <person name="Li J."/>
        </authorList>
    </citation>
    <scope>NUCLEOTIDE SEQUENCE [LARGE SCALE GENOMIC DNA]</scope>
    <source>
        <strain evidence="3 4">ZD1-4</strain>
    </source>
</reference>
<feature type="compositionally biased region" description="Polar residues" evidence="1">
    <location>
        <begin position="1"/>
        <end position="12"/>
    </location>
</feature>
<accession>A0A3L7J3X9</accession>
<gene>
    <name evidence="3" type="ORF">D9V28_07945</name>
</gene>
<feature type="region of interest" description="Disordered" evidence="1">
    <location>
        <begin position="1"/>
        <end position="28"/>
    </location>
</feature>
<dbReference type="OrthoDB" id="4954275at2"/>
<name>A0A3L7J3X9_9MICO</name>
<keyword evidence="2" id="KW-1133">Transmembrane helix</keyword>
<feature type="transmembrane region" description="Helical" evidence="2">
    <location>
        <begin position="82"/>
        <end position="102"/>
    </location>
</feature>